<dbReference type="GO" id="GO:0006913">
    <property type="term" value="P:nucleocytoplasmic transport"/>
    <property type="evidence" value="ECO:0007669"/>
    <property type="project" value="InterPro"/>
</dbReference>
<dbReference type="PROSITE" id="PS50177">
    <property type="entry name" value="NTF2_DOMAIN"/>
    <property type="match status" value="1"/>
</dbReference>
<dbReference type="Pfam" id="PF02136">
    <property type="entry name" value="NTF2"/>
    <property type="match status" value="1"/>
</dbReference>
<dbReference type="EMBL" id="NPHW01005396">
    <property type="protein sequence ID" value="OXV06802.1"/>
    <property type="molecule type" value="Genomic_DNA"/>
</dbReference>
<dbReference type="InterPro" id="IPR002075">
    <property type="entry name" value="NTF2_dom"/>
</dbReference>
<accession>A0A232LRP8</accession>
<evidence type="ECO:0000313" key="2">
    <source>
        <dbReference type="EMBL" id="OXV06802.1"/>
    </source>
</evidence>
<proteinExistence type="predicted"/>
<evidence type="ECO:0000313" key="3">
    <source>
        <dbReference type="Proteomes" id="UP000243515"/>
    </source>
</evidence>
<name>A0A232LRP8_9EURO</name>
<organism evidence="2 3">
    <name type="scientific">Elaphomyces granulatus</name>
    <dbReference type="NCBI Taxonomy" id="519963"/>
    <lineage>
        <taxon>Eukaryota</taxon>
        <taxon>Fungi</taxon>
        <taxon>Dikarya</taxon>
        <taxon>Ascomycota</taxon>
        <taxon>Pezizomycotina</taxon>
        <taxon>Eurotiomycetes</taxon>
        <taxon>Eurotiomycetidae</taxon>
        <taxon>Eurotiales</taxon>
        <taxon>Elaphomycetaceae</taxon>
        <taxon>Elaphomyces</taxon>
    </lineage>
</organism>
<sequence length="165" mass="17616">MFAPNEDTLTKVSTDAAMEFVQAFYTSLQSNRGSISTFYSPATSTILFNGNVVAGGAAVQDIFVSQMPPTHYEVQSLDCQVINQKYPTATATGVKRAAEKSAKDISILVTVSGYAKFGVPKNVPQRVFSETFVLVPAPTNSLGGVAKGKGGKGWLIQSQNFRLVV</sequence>
<dbReference type="InterPro" id="IPR032710">
    <property type="entry name" value="NTF2-like_dom_sf"/>
</dbReference>
<dbReference type="InterPro" id="IPR045875">
    <property type="entry name" value="NTF2"/>
</dbReference>
<feature type="domain" description="NTF2" evidence="1">
    <location>
        <begin position="16"/>
        <end position="163"/>
    </location>
</feature>
<comment type="caution">
    <text evidence="2">The sequence shown here is derived from an EMBL/GenBank/DDBJ whole genome shotgun (WGS) entry which is preliminary data.</text>
</comment>
<dbReference type="Proteomes" id="UP000243515">
    <property type="component" value="Unassembled WGS sequence"/>
</dbReference>
<protein>
    <recommendedName>
        <fullName evidence="1">NTF2 domain-containing protein</fullName>
    </recommendedName>
</protein>
<dbReference type="OrthoDB" id="25408at2759"/>
<evidence type="ECO:0000259" key="1">
    <source>
        <dbReference type="PROSITE" id="PS50177"/>
    </source>
</evidence>
<dbReference type="SUPFAM" id="SSF54427">
    <property type="entry name" value="NTF2-like"/>
    <property type="match status" value="1"/>
</dbReference>
<dbReference type="AlphaFoldDB" id="A0A232LRP8"/>
<dbReference type="Gene3D" id="3.10.450.50">
    <property type="match status" value="1"/>
</dbReference>
<reference evidence="2 3" key="1">
    <citation type="journal article" date="2015" name="Environ. Microbiol.">
        <title>Metagenome sequence of Elaphomyces granulatus from sporocarp tissue reveals Ascomycota ectomycorrhizal fingerprints of genome expansion and a Proteobacteria-rich microbiome.</title>
        <authorList>
            <person name="Quandt C.A."/>
            <person name="Kohler A."/>
            <person name="Hesse C.N."/>
            <person name="Sharpton T.J."/>
            <person name="Martin F."/>
            <person name="Spatafora J.W."/>
        </authorList>
    </citation>
    <scope>NUCLEOTIDE SEQUENCE [LARGE SCALE GENOMIC DNA]</scope>
    <source>
        <strain evidence="2 3">OSC145934</strain>
    </source>
</reference>
<dbReference type="InterPro" id="IPR018222">
    <property type="entry name" value="Nuclear_transport_factor_2_euk"/>
</dbReference>
<keyword evidence="3" id="KW-1185">Reference proteome</keyword>
<dbReference type="PANTHER" id="PTHR12612">
    <property type="entry name" value="NUCLEAR TRANSPORT FACTOR 2"/>
    <property type="match status" value="1"/>
</dbReference>
<gene>
    <name evidence="2" type="ORF">Egran_05431</name>
</gene>